<organism evidence="4 5">
    <name type="scientific">Pontibacter toksunensis</name>
    <dbReference type="NCBI Taxonomy" id="1332631"/>
    <lineage>
        <taxon>Bacteria</taxon>
        <taxon>Pseudomonadati</taxon>
        <taxon>Bacteroidota</taxon>
        <taxon>Cytophagia</taxon>
        <taxon>Cytophagales</taxon>
        <taxon>Hymenobacteraceae</taxon>
        <taxon>Pontibacter</taxon>
    </lineage>
</organism>
<dbReference type="InterPro" id="IPR000782">
    <property type="entry name" value="FAS1_domain"/>
</dbReference>
<dbReference type="RefSeq" id="WP_377488015.1">
    <property type="nucleotide sequence ID" value="NZ_JBHUOX010000017.1"/>
</dbReference>
<evidence type="ECO:0000256" key="2">
    <source>
        <dbReference type="SAM" id="SignalP"/>
    </source>
</evidence>
<reference evidence="5" key="1">
    <citation type="journal article" date="2019" name="Int. J. Syst. Evol. Microbiol.">
        <title>The Global Catalogue of Microorganisms (GCM) 10K type strain sequencing project: providing services to taxonomists for standard genome sequencing and annotation.</title>
        <authorList>
            <consortium name="The Broad Institute Genomics Platform"/>
            <consortium name="The Broad Institute Genome Sequencing Center for Infectious Disease"/>
            <person name="Wu L."/>
            <person name="Ma J."/>
        </authorList>
    </citation>
    <scope>NUCLEOTIDE SEQUENCE [LARGE SCALE GENOMIC DNA]</scope>
    <source>
        <strain evidence="5">KCTC 23984</strain>
    </source>
</reference>
<dbReference type="EMBL" id="JBHUOX010000017">
    <property type="protein sequence ID" value="MFD3002504.1"/>
    <property type="molecule type" value="Genomic_DNA"/>
</dbReference>
<proteinExistence type="predicted"/>
<dbReference type="PANTHER" id="PTHR10900:SF77">
    <property type="entry name" value="FI19380P1"/>
    <property type="match status" value="1"/>
</dbReference>
<evidence type="ECO:0000256" key="1">
    <source>
        <dbReference type="SAM" id="MobiDB-lite"/>
    </source>
</evidence>
<dbReference type="InterPro" id="IPR036378">
    <property type="entry name" value="FAS1_dom_sf"/>
</dbReference>
<accession>A0ABW6BXF5</accession>
<dbReference type="SUPFAM" id="SSF82153">
    <property type="entry name" value="FAS1 domain"/>
    <property type="match status" value="1"/>
</dbReference>
<sequence>MKKNKIMAFGFTILLSCSLMSCGQDDHAQNEMQEESTEPTARREAYGRGLEPSSSVAKEDEASLSHTDPDLGGHEMMPTQLITENITSGINLTTFASIIRHAEVVDELSSPGPYTVFAPSNDAFEVLPDNTLEDLMKPENKQRLMQVINNHVVAGALSASDLQDGAMLKTVGGAELKVTNRNNVVTVNGAEVVEANIVSENGVIHVVNKVMVPK</sequence>
<dbReference type="PROSITE" id="PS51257">
    <property type="entry name" value="PROKAR_LIPOPROTEIN"/>
    <property type="match status" value="1"/>
</dbReference>
<comment type="caution">
    <text evidence="4">The sequence shown here is derived from an EMBL/GenBank/DDBJ whole genome shotgun (WGS) entry which is preliminary data.</text>
</comment>
<name>A0ABW6BXF5_9BACT</name>
<keyword evidence="5" id="KW-1185">Reference proteome</keyword>
<feature type="chain" id="PRO_5046126803" evidence="2">
    <location>
        <begin position="24"/>
        <end position="214"/>
    </location>
</feature>
<evidence type="ECO:0000259" key="3">
    <source>
        <dbReference type="PROSITE" id="PS50213"/>
    </source>
</evidence>
<evidence type="ECO:0000313" key="4">
    <source>
        <dbReference type="EMBL" id="MFD3002504.1"/>
    </source>
</evidence>
<feature type="compositionally biased region" description="Basic and acidic residues" evidence="1">
    <location>
        <begin position="57"/>
        <end position="73"/>
    </location>
</feature>
<dbReference type="InterPro" id="IPR050904">
    <property type="entry name" value="Adhesion/Biosynth-related"/>
</dbReference>
<dbReference type="PANTHER" id="PTHR10900">
    <property type="entry name" value="PERIOSTIN-RELATED"/>
    <property type="match status" value="1"/>
</dbReference>
<dbReference type="SMART" id="SM00554">
    <property type="entry name" value="FAS1"/>
    <property type="match status" value="1"/>
</dbReference>
<dbReference type="PROSITE" id="PS50213">
    <property type="entry name" value="FAS1"/>
    <property type="match status" value="1"/>
</dbReference>
<keyword evidence="2" id="KW-0732">Signal</keyword>
<dbReference type="Pfam" id="PF02469">
    <property type="entry name" value="Fasciclin"/>
    <property type="match status" value="1"/>
</dbReference>
<evidence type="ECO:0000313" key="5">
    <source>
        <dbReference type="Proteomes" id="UP001597641"/>
    </source>
</evidence>
<dbReference type="Gene3D" id="2.30.180.10">
    <property type="entry name" value="FAS1 domain"/>
    <property type="match status" value="1"/>
</dbReference>
<dbReference type="Proteomes" id="UP001597641">
    <property type="component" value="Unassembled WGS sequence"/>
</dbReference>
<feature type="region of interest" description="Disordered" evidence="1">
    <location>
        <begin position="28"/>
        <end position="76"/>
    </location>
</feature>
<gene>
    <name evidence="4" type="ORF">ACFS7Z_19185</name>
</gene>
<protein>
    <submittedName>
        <fullName evidence="4">Fasciclin domain-containing protein</fullName>
    </submittedName>
</protein>
<feature type="signal peptide" evidence="2">
    <location>
        <begin position="1"/>
        <end position="23"/>
    </location>
</feature>
<feature type="domain" description="FAS1" evidence="3">
    <location>
        <begin position="79"/>
        <end position="211"/>
    </location>
</feature>